<comment type="caution">
    <text evidence="1">The sequence shown here is derived from an EMBL/GenBank/DDBJ whole genome shotgun (WGS) entry which is preliminary data.</text>
</comment>
<keyword evidence="2" id="KW-1185">Reference proteome</keyword>
<evidence type="ECO:0000313" key="1">
    <source>
        <dbReference type="EMBL" id="KAF5311294.1"/>
    </source>
</evidence>
<dbReference type="EMBL" id="JAACJK010000227">
    <property type="protein sequence ID" value="KAF5311294.1"/>
    <property type="molecule type" value="Genomic_DNA"/>
</dbReference>
<evidence type="ECO:0000313" key="2">
    <source>
        <dbReference type="Proteomes" id="UP000541558"/>
    </source>
</evidence>
<dbReference type="OrthoDB" id="10316999at2759"/>
<name>A0A8H5ET16_9AGAR</name>
<sequence>MGSHSRLRHPLIFPPSFLPFLTLSSVGFSPVFLASMFQFDALSHVFAPTILNSPLAPVENRAFSRVPGIQRIDLGILLEIFKLAVCVPDDTKLEDVLDTLPRGYLGRVCREWHKFMVKQPSLWTTIIVFPPSIGSVTTLENNPFMVERGAGGYTRDGEWAVADAVSKVRDRVRSLVFQARWRSSIDRLGNIFDAQLYPVLKRLTIDASIDDAGPFDVPHLAAVGRSTLTTLSIDAKYLLDLIASSRTLFHTIGNITSLTIIDVFPNTTGFPEDGMARLMDFTNSLPRLLSLTFDRFIILEGSLTSERWRRRATAPYAICALTVKNSNATAIGYLLHHLAPRELTLDACKLTTGSILRLPPSIGTLSLSRIGGEDVELSVLPMLSSFVGTHLAVRDCAFVTHHFLHLVLARARLNLRGIAFPSLHYIQVKDCSGADGSREFYWMSGSREAAM</sequence>
<proteinExistence type="predicted"/>
<organism evidence="1 2">
    <name type="scientific">Ephemerocybe angulata</name>
    <dbReference type="NCBI Taxonomy" id="980116"/>
    <lineage>
        <taxon>Eukaryota</taxon>
        <taxon>Fungi</taxon>
        <taxon>Dikarya</taxon>
        <taxon>Basidiomycota</taxon>
        <taxon>Agaricomycotina</taxon>
        <taxon>Agaricomycetes</taxon>
        <taxon>Agaricomycetidae</taxon>
        <taxon>Agaricales</taxon>
        <taxon>Agaricineae</taxon>
        <taxon>Psathyrellaceae</taxon>
        <taxon>Ephemerocybe</taxon>
    </lineage>
</organism>
<dbReference type="Proteomes" id="UP000541558">
    <property type="component" value="Unassembled WGS sequence"/>
</dbReference>
<gene>
    <name evidence="1" type="ORF">D9611_012553</name>
</gene>
<evidence type="ECO:0008006" key="3">
    <source>
        <dbReference type="Google" id="ProtNLM"/>
    </source>
</evidence>
<dbReference type="AlphaFoldDB" id="A0A8H5ET16"/>
<accession>A0A8H5ET16</accession>
<reference evidence="1 2" key="1">
    <citation type="journal article" date="2020" name="ISME J.">
        <title>Uncovering the hidden diversity of litter-decomposition mechanisms in mushroom-forming fungi.</title>
        <authorList>
            <person name="Floudas D."/>
            <person name="Bentzer J."/>
            <person name="Ahren D."/>
            <person name="Johansson T."/>
            <person name="Persson P."/>
            <person name="Tunlid A."/>
        </authorList>
    </citation>
    <scope>NUCLEOTIDE SEQUENCE [LARGE SCALE GENOMIC DNA]</scope>
    <source>
        <strain evidence="1 2">CBS 175.51</strain>
    </source>
</reference>
<protein>
    <recommendedName>
        <fullName evidence="3">F-box domain-containing protein</fullName>
    </recommendedName>
</protein>